<dbReference type="EMBL" id="BPLR01017826">
    <property type="protein sequence ID" value="GIY94813.1"/>
    <property type="molecule type" value="Genomic_DNA"/>
</dbReference>
<protein>
    <submittedName>
        <fullName evidence="1">Uncharacterized protein</fullName>
    </submittedName>
</protein>
<gene>
    <name evidence="1" type="ORF">CEXT_403271</name>
</gene>
<evidence type="ECO:0000313" key="2">
    <source>
        <dbReference type="Proteomes" id="UP001054945"/>
    </source>
</evidence>
<accession>A0AAV4XJJ0</accession>
<organism evidence="1 2">
    <name type="scientific">Caerostris extrusa</name>
    <name type="common">Bark spider</name>
    <name type="synonym">Caerostris bankana</name>
    <dbReference type="NCBI Taxonomy" id="172846"/>
    <lineage>
        <taxon>Eukaryota</taxon>
        <taxon>Metazoa</taxon>
        <taxon>Ecdysozoa</taxon>
        <taxon>Arthropoda</taxon>
        <taxon>Chelicerata</taxon>
        <taxon>Arachnida</taxon>
        <taxon>Araneae</taxon>
        <taxon>Araneomorphae</taxon>
        <taxon>Entelegynae</taxon>
        <taxon>Araneoidea</taxon>
        <taxon>Araneidae</taxon>
        <taxon>Caerostris</taxon>
    </lineage>
</organism>
<comment type="caution">
    <text evidence="1">The sequence shown here is derived from an EMBL/GenBank/DDBJ whole genome shotgun (WGS) entry which is preliminary data.</text>
</comment>
<keyword evidence="2" id="KW-1185">Reference proteome</keyword>
<evidence type="ECO:0000313" key="1">
    <source>
        <dbReference type="EMBL" id="GIY94813.1"/>
    </source>
</evidence>
<reference evidence="1 2" key="1">
    <citation type="submission" date="2021-06" db="EMBL/GenBank/DDBJ databases">
        <title>Caerostris extrusa draft genome.</title>
        <authorList>
            <person name="Kono N."/>
            <person name="Arakawa K."/>
        </authorList>
    </citation>
    <scope>NUCLEOTIDE SEQUENCE [LARGE SCALE GENOMIC DNA]</scope>
</reference>
<sequence length="121" mass="13932">MSAVLFNIQSSEVCVTDTFQQHLSNRYSINSFQPIVKSGKLNSTIYLRHSILFDKQTPRHGHEITLPTFSCIVLKTNHVYTLPPGHGQMEARTASLSRERVESIMRKDGTIFFIRMDQKNY</sequence>
<dbReference type="Proteomes" id="UP001054945">
    <property type="component" value="Unassembled WGS sequence"/>
</dbReference>
<dbReference type="AlphaFoldDB" id="A0AAV4XJJ0"/>
<name>A0AAV4XJJ0_CAEEX</name>
<proteinExistence type="predicted"/>